<organism evidence="4 5">
    <name type="scientific">Hyunsoonleella aestuarii</name>
    <dbReference type="NCBI Taxonomy" id="912802"/>
    <lineage>
        <taxon>Bacteria</taxon>
        <taxon>Pseudomonadati</taxon>
        <taxon>Bacteroidota</taxon>
        <taxon>Flavobacteriia</taxon>
        <taxon>Flavobacteriales</taxon>
        <taxon>Flavobacteriaceae</taxon>
    </lineage>
</organism>
<dbReference type="SMART" id="SM00060">
    <property type="entry name" value="FN3"/>
    <property type="match status" value="2"/>
</dbReference>
<name>A0ABP8E6S2_9FLAO</name>
<evidence type="ECO:0000259" key="3">
    <source>
        <dbReference type="PROSITE" id="PS50853"/>
    </source>
</evidence>
<keyword evidence="5" id="KW-1185">Reference proteome</keyword>
<sequence length="745" mass="79985">MKTIILKSNKIIFVLIISIANYGFSQTTFTVTSTEIEGPGSFLQAILDANANPGEDTIEFTPGLNVNAIFPDFTLANPDMAIINESVIIEGNGSVINGKQWWIAANGTSNPLGACPASIGSTQIVFRMPNFLKVGTSNIDNSGIEVTIKDLTIKQFNSIGKVADYATLNLENFKAQDIWSTLNCTANGDAMISVFVGASLSIKNSTFLQIENWNDEPDGNAAILTDANAGNLTIENSVFYDLNFQETKSAISWIGASSSTVNIVSSRFMNAGGIRILGSTNLTNIVNSTFTFADGTNVRYGERIVNNSSGPMNIISSSIRWNANSCNTECLNYPFTSLIHNSGTGSINLTESAVGFNFPETSGIIIPTLEGTGITADDKTWIEPSASQDANALQTITTQPNLITALPGFVPQVNTTTAYLDTELLNPDVSGVLIDVINTPLINPITGSPITVDALGNDRFDANGFRDIGAIQLALAPLLSLTSTGDGSGTLNWNEPLHHNNLPILRYEVTYSEAGGGSPSTVTVDLPNLTATVSGLTNGTEYDFKVRAIYNNGGSEENGPYSNIVLGTPFGSLETPTLTATPGDQQVALSWNLPVLGGRNFESYLLVWKVDGSPDYDNSQVIQDPNQTATTITNLVNNTTYEFAIKVRASGEFSVYDITTATPSASLGIEELSNNVVSFYPNPVNDVVNIKLDESFKAKLFDINSKLILEVNNKKQIDISFLTSGMYFLKIESEDKIYSGKILKE</sequence>
<dbReference type="Gene3D" id="2.60.40.10">
    <property type="entry name" value="Immunoglobulins"/>
    <property type="match status" value="2"/>
</dbReference>
<feature type="domain" description="Fibronectin type-III" evidence="3">
    <location>
        <begin position="576"/>
        <end position="665"/>
    </location>
</feature>
<feature type="domain" description="Fibronectin type-III" evidence="3">
    <location>
        <begin position="474"/>
        <end position="575"/>
    </location>
</feature>
<keyword evidence="2" id="KW-0677">Repeat</keyword>
<dbReference type="CDD" id="cd00063">
    <property type="entry name" value="FN3"/>
    <property type="match status" value="2"/>
</dbReference>
<dbReference type="Proteomes" id="UP001500027">
    <property type="component" value="Unassembled WGS sequence"/>
</dbReference>
<protein>
    <recommendedName>
        <fullName evidence="3">Fibronectin type-III domain-containing protein</fullName>
    </recommendedName>
</protein>
<dbReference type="InterPro" id="IPR026444">
    <property type="entry name" value="Secre_tail"/>
</dbReference>
<dbReference type="InterPro" id="IPR050991">
    <property type="entry name" value="ECM_Regulatory_Proteins"/>
</dbReference>
<dbReference type="NCBIfam" id="TIGR04183">
    <property type="entry name" value="Por_Secre_tail"/>
    <property type="match status" value="1"/>
</dbReference>
<evidence type="ECO:0000313" key="5">
    <source>
        <dbReference type="Proteomes" id="UP001500027"/>
    </source>
</evidence>
<evidence type="ECO:0000256" key="1">
    <source>
        <dbReference type="ARBA" id="ARBA00022729"/>
    </source>
</evidence>
<reference evidence="5" key="1">
    <citation type="journal article" date="2019" name="Int. J. Syst. Evol. Microbiol.">
        <title>The Global Catalogue of Microorganisms (GCM) 10K type strain sequencing project: providing services to taxonomists for standard genome sequencing and annotation.</title>
        <authorList>
            <consortium name="The Broad Institute Genomics Platform"/>
            <consortium name="The Broad Institute Genome Sequencing Center for Infectious Disease"/>
            <person name="Wu L."/>
            <person name="Ma J."/>
        </authorList>
    </citation>
    <scope>NUCLEOTIDE SEQUENCE [LARGE SCALE GENOMIC DNA]</scope>
    <source>
        <strain evidence="5">JCM 17452</strain>
    </source>
</reference>
<dbReference type="PROSITE" id="PS50853">
    <property type="entry name" value="FN3"/>
    <property type="match status" value="2"/>
</dbReference>
<keyword evidence="1" id="KW-0732">Signal</keyword>
<dbReference type="Pfam" id="PF18962">
    <property type="entry name" value="Por_Secre_tail"/>
    <property type="match status" value="1"/>
</dbReference>
<evidence type="ECO:0000256" key="2">
    <source>
        <dbReference type="ARBA" id="ARBA00022737"/>
    </source>
</evidence>
<evidence type="ECO:0000313" key="4">
    <source>
        <dbReference type="EMBL" id="GAA4267942.1"/>
    </source>
</evidence>
<proteinExistence type="predicted"/>
<accession>A0ABP8E6S2</accession>
<dbReference type="EMBL" id="BAABAV010000001">
    <property type="protein sequence ID" value="GAA4267942.1"/>
    <property type="molecule type" value="Genomic_DNA"/>
</dbReference>
<dbReference type="SUPFAM" id="SSF49265">
    <property type="entry name" value="Fibronectin type III"/>
    <property type="match status" value="1"/>
</dbReference>
<dbReference type="InterPro" id="IPR013783">
    <property type="entry name" value="Ig-like_fold"/>
</dbReference>
<dbReference type="InterPro" id="IPR036116">
    <property type="entry name" value="FN3_sf"/>
</dbReference>
<dbReference type="RefSeq" id="WP_139002058.1">
    <property type="nucleotide sequence ID" value="NZ_BAABAV010000001.1"/>
</dbReference>
<comment type="caution">
    <text evidence="4">The sequence shown here is derived from an EMBL/GenBank/DDBJ whole genome shotgun (WGS) entry which is preliminary data.</text>
</comment>
<gene>
    <name evidence="4" type="ORF">GCM10022257_00430</name>
</gene>
<dbReference type="Pfam" id="PF00041">
    <property type="entry name" value="fn3"/>
    <property type="match status" value="2"/>
</dbReference>
<dbReference type="PANTHER" id="PTHR46708">
    <property type="entry name" value="TENASCIN"/>
    <property type="match status" value="1"/>
</dbReference>
<dbReference type="PANTHER" id="PTHR46708:SF2">
    <property type="entry name" value="FIBRONECTIN TYPE-III DOMAIN-CONTAINING PROTEIN"/>
    <property type="match status" value="1"/>
</dbReference>
<dbReference type="InterPro" id="IPR003961">
    <property type="entry name" value="FN3_dom"/>
</dbReference>